<accession>A0A0S2DSX2</accession>
<evidence type="ECO:0000259" key="2">
    <source>
        <dbReference type="Pfam" id="PF00857"/>
    </source>
</evidence>
<dbReference type="GO" id="GO:0016787">
    <property type="term" value="F:hydrolase activity"/>
    <property type="evidence" value="ECO:0007669"/>
    <property type="project" value="UniProtKB-KW"/>
</dbReference>
<dbReference type="KEGG" id="laq:GLA29479_749"/>
<evidence type="ECO:0000313" key="4">
    <source>
        <dbReference type="Proteomes" id="UP000060787"/>
    </source>
</evidence>
<dbReference type="SUPFAM" id="SSF52499">
    <property type="entry name" value="Isochorismatase-like hydrolases"/>
    <property type="match status" value="1"/>
</dbReference>
<organism evidence="3 4">
    <name type="scientific">Lysobacter antibioticus</name>
    <dbReference type="NCBI Taxonomy" id="84531"/>
    <lineage>
        <taxon>Bacteria</taxon>
        <taxon>Pseudomonadati</taxon>
        <taxon>Pseudomonadota</taxon>
        <taxon>Gammaproteobacteria</taxon>
        <taxon>Lysobacterales</taxon>
        <taxon>Lysobacteraceae</taxon>
        <taxon>Lysobacter</taxon>
    </lineage>
</organism>
<dbReference type="OrthoDB" id="1157330at2"/>
<dbReference type="AlphaFoldDB" id="A0A0S2DSX2"/>
<dbReference type="PATRIC" id="fig|84531.7.peg.743"/>
<gene>
    <name evidence="3" type="ORF">LA76x_1526</name>
</gene>
<dbReference type="Gene3D" id="3.40.50.850">
    <property type="entry name" value="Isochorismatase-like"/>
    <property type="match status" value="1"/>
</dbReference>
<dbReference type="eggNOG" id="COG1335">
    <property type="taxonomic scope" value="Bacteria"/>
</dbReference>
<dbReference type="STRING" id="84531.LA76x_1526"/>
<keyword evidence="1" id="KW-0378">Hydrolase</keyword>
<evidence type="ECO:0000256" key="1">
    <source>
        <dbReference type="ARBA" id="ARBA00022801"/>
    </source>
</evidence>
<dbReference type="InterPro" id="IPR000868">
    <property type="entry name" value="Isochorismatase-like_dom"/>
</dbReference>
<dbReference type="PANTHER" id="PTHR43540:SF6">
    <property type="entry name" value="ISOCHORISMATASE-LIKE DOMAIN-CONTAINING PROTEIN"/>
    <property type="match status" value="1"/>
</dbReference>
<dbReference type="CDD" id="cd01014">
    <property type="entry name" value="nicotinamidase_related"/>
    <property type="match status" value="1"/>
</dbReference>
<name>A0A0S2DSX2_LYSAN</name>
<sequence length="215" mass="23370">MNASSTSRKRALVVIDVQNDYFADGLPIEYPPVAKTLPNIGRAMDAARAAGVPVVVVQNTAPAGSPVFDKGTPGWELNDVVASRPRDHYIEKNFPSVFTGTDFKQWIEANGIDTLSVIGYMTHNCDASTVFEAAHLNLNVEFLHDASGSLSYENSAGHASAEEIHRVFMVVFQSRFAAVLSTDEWIDAVHTGAEPYLDNPHASNQRARARNRAAA</sequence>
<protein>
    <submittedName>
        <fullName evidence="3">Isochorismatase family protein</fullName>
    </submittedName>
</protein>
<feature type="domain" description="Isochorismatase-like" evidence="2">
    <location>
        <begin position="11"/>
        <end position="183"/>
    </location>
</feature>
<dbReference type="Pfam" id="PF00857">
    <property type="entry name" value="Isochorismatase"/>
    <property type="match status" value="1"/>
</dbReference>
<evidence type="ECO:0000313" key="3">
    <source>
        <dbReference type="EMBL" id="ALN79682.1"/>
    </source>
</evidence>
<keyword evidence="4" id="KW-1185">Reference proteome</keyword>
<dbReference type="Proteomes" id="UP000060787">
    <property type="component" value="Chromosome"/>
</dbReference>
<proteinExistence type="predicted"/>
<dbReference type="InterPro" id="IPR036380">
    <property type="entry name" value="Isochorismatase-like_sf"/>
</dbReference>
<dbReference type="InterPro" id="IPR050272">
    <property type="entry name" value="Isochorismatase-like_hydrls"/>
</dbReference>
<dbReference type="RefSeq" id="WP_057917219.1">
    <property type="nucleotide sequence ID" value="NZ_CP011129.1"/>
</dbReference>
<dbReference type="KEGG" id="lab:LA76x_1526"/>
<dbReference type="EMBL" id="CP011129">
    <property type="protein sequence ID" value="ALN79682.1"/>
    <property type="molecule type" value="Genomic_DNA"/>
</dbReference>
<reference evidence="3 4" key="1">
    <citation type="journal article" date="2015" name="BMC Genomics">
        <title>Comparative genomics and metabolic profiling of the genus Lysobacter.</title>
        <authorList>
            <person name="de Bruijn I."/>
            <person name="Cheng X."/>
            <person name="de Jager V."/>
            <person name="Exposito R.G."/>
            <person name="Watrous J."/>
            <person name="Patel N."/>
            <person name="Postma J."/>
            <person name="Dorrestein P.C."/>
            <person name="Kobayashi D."/>
            <person name="Raaijmakers J.M."/>
        </authorList>
    </citation>
    <scope>NUCLEOTIDE SEQUENCE [LARGE SCALE GENOMIC DNA]</scope>
    <source>
        <strain evidence="3 4">76</strain>
    </source>
</reference>
<dbReference type="PANTHER" id="PTHR43540">
    <property type="entry name" value="PEROXYUREIDOACRYLATE/UREIDOACRYLATE AMIDOHYDROLASE-RELATED"/>
    <property type="match status" value="1"/>
</dbReference>